<dbReference type="RefSeq" id="WP_425309034.1">
    <property type="nucleotide sequence ID" value="NZ_CP154795.1"/>
</dbReference>
<sequence>MHRRPATVTDIHRVASGMPYAKVCPGTDGNAVYQVSGKSFVFFRNPRPDAVDPETGERLDDVIVLWVASEEEKSALLSEGKPFFTTPHFDGHPSVLIRESDLSQLTVAEVTELVQDAWLARASRRRCQAWLAEQDLT</sequence>
<dbReference type="Proteomes" id="UP001442841">
    <property type="component" value="Chromosome"/>
</dbReference>
<gene>
    <name evidence="1" type="ORF">AADG42_09775</name>
</gene>
<evidence type="ECO:0000313" key="1">
    <source>
        <dbReference type="EMBL" id="XAN07570.1"/>
    </source>
</evidence>
<evidence type="ECO:0000313" key="2">
    <source>
        <dbReference type="Proteomes" id="UP001442841"/>
    </source>
</evidence>
<name>A0ABZ3FS77_9ACTN</name>
<protein>
    <recommendedName>
        <fullName evidence="3">MmcQ/YjbR family DNA-binding protein</fullName>
    </recommendedName>
</protein>
<reference evidence="1 2" key="1">
    <citation type="submission" date="2024-04" db="EMBL/GenBank/DDBJ databases">
        <title>Isolation of an actinomycete strain from pig manure.</title>
        <authorList>
            <person name="Gong T."/>
            <person name="Yu Z."/>
            <person name="An M."/>
            <person name="Wei C."/>
            <person name="Yang W."/>
            <person name="Liu L."/>
        </authorList>
    </citation>
    <scope>NUCLEOTIDE SEQUENCE [LARGE SCALE GENOMIC DNA]</scope>
    <source>
        <strain evidence="1 2">ZF39</strain>
    </source>
</reference>
<keyword evidence="2" id="KW-1185">Reference proteome</keyword>
<organism evidence="1 2">
    <name type="scientific">Ammonicoccus fulvus</name>
    <dbReference type="NCBI Taxonomy" id="3138240"/>
    <lineage>
        <taxon>Bacteria</taxon>
        <taxon>Bacillati</taxon>
        <taxon>Actinomycetota</taxon>
        <taxon>Actinomycetes</taxon>
        <taxon>Propionibacteriales</taxon>
        <taxon>Propionibacteriaceae</taxon>
        <taxon>Ammonicoccus</taxon>
    </lineage>
</organism>
<dbReference type="EMBL" id="CP154795">
    <property type="protein sequence ID" value="XAN07570.1"/>
    <property type="molecule type" value="Genomic_DNA"/>
</dbReference>
<dbReference type="InterPro" id="IPR058532">
    <property type="entry name" value="YjbR/MT2646/Rv2570-like"/>
</dbReference>
<evidence type="ECO:0008006" key="3">
    <source>
        <dbReference type="Google" id="ProtNLM"/>
    </source>
</evidence>
<proteinExistence type="predicted"/>
<accession>A0ABZ3FS77</accession>
<dbReference type="Pfam" id="PF04237">
    <property type="entry name" value="YjbR"/>
    <property type="match status" value="1"/>
</dbReference>